<name>A0ABT0BER1_9SPHN</name>
<organism evidence="1 2">
    <name type="scientific">Novosphingobium organovorum</name>
    <dbReference type="NCBI Taxonomy" id="2930092"/>
    <lineage>
        <taxon>Bacteria</taxon>
        <taxon>Pseudomonadati</taxon>
        <taxon>Pseudomonadota</taxon>
        <taxon>Alphaproteobacteria</taxon>
        <taxon>Sphingomonadales</taxon>
        <taxon>Sphingomonadaceae</taxon>
        <taxon>Novosphingobium</taxon>
    </lineage>
</organism>
<gene>
    <name evidence="1" type="ORF">MTR62_11620</name>
</gene>
<dbReference type="RefSeq" id="WP_244021036.1">
    <property type="nucleotide sequence ID" value="NZ_JALHLF010000041.1"/>
</dbReference>
<evidence type="ECO:0000313" key="2">
    <source>
        <dbReference type="Proteomes" id="UP001162881"/>
    </source>
</evidence>
<reference evidence="1" key="1">
    <citation type="submission" date="2022-03" db="EMBL/GenBank/DDBJ databases">
        <title>Identification of a novel bacterium isolated from mangrove sediments.</title>
        <authorList>
            <person name="Pan X."/>
        </authorList>
    </citation>
    <scope>NUCLEOTIDE SEQUENCE</scope>
    <source>
        <strain evidence="1">B1949</strain>
    </source>
</reference>
<accession>A0ABT0BER1</accession>
<feature type="non-terminal residue" evidence="1">
    <location>
        <position position="1"/>
    </location>
</feature>
<proteinExistence type="predicted"/>
<comment type="caution">
    <text evidence="1">The sequence shown here is derived from an EMBL/GenBank/DDBJ whole genome shotgun (WGS) entry which is preliminary data.</text>
</comment>
<protein>
    <submittedName>
        <fullName evidence="1">Uncharacterized protein</fullName>
    </submittedName>
</protein>
<dbReference type="EMBL" id="JALHLF010000041">
    <property type="protein sequence ID" value="MCJ2183333.1"/>
    <property type="molecule type" value="Genomic_DNA"/>
</dbReference>
<dbReference type="Proteomes" id="UP001162881">
    <property type="component" value="Unassembled WGS sequence"/>
</dbReference>
<sequence length="85" mass="9497">QWAFSVTDGLGQTLTIVMAGPGIFLPFRRAGPSGGFDHIRPILSYFLPSSDLRKCQFWITREANIPFNIATKNSDLWLNPNNLTS</sequence>
<evidence type="ECO:0000313" key="1">
    <source>
        <dbReference type="EMBL" id="MCJ2183333.1"/>
    </source>
</evidence>
<keyword evidence="2" id="KW-1185">Reference proteome</keyword>